<evidence type="ECO:0000313" key="1">
    <source>
        <dbReference type="EMBL" id="KAK3312919.1"/>
    </source>
</evidence>
<evidence type="ECO:0000313" key="2">
    <source>
        <dbReference type="Proteomes" id="UP001283341"/>
    </source>
</evidence>
<gene>
    <name evidence="1" type="ORF">B0H66DRAFT_644060</name>
</gene>
<reference evidence="1" key="1">
    <citation type="journal article" date="2023" name="Mol. Phylogenet. Evol.">
        <title>Genome-scale phylogeny and comparative genomics of the fungal order Sordariales.</title>
        <authorList>
            <person name="Hensen N."/>
            <person name="Bonometti L."/>
            <person name="Westerberg I."/>
            <person name="Brannstrom I.O."/>
            <person name="Guillou S."/>
            <person name="Cros-Aarteil S."/>
            <person name="Calhoun S."/>
            <person name="Haridas S."/>
            <person name="Kuo A."/>
            <person name="Mondo S."/>
            <person name="Pangilinan J."/>
            <person name="Riley R."/>
            <person name="LaButti K."/>
            <person name="Andreopoulos B."/>
            <person name="Lipzen A."/>
            <person name="Chen C."/>
            <person name="Yan M."/>
            <person name="Daum C."/>
            <person name="Ng V."/>
            <person name="Clum A."/>
            <person name="Steindorff A."/>
            <person name="Ohm R.A."/>
            <person name="Martin F."/>
            <person name="Silar P."/>
            <person name="Natvig D.O."/>
            <person name="Lalanne C."/>
            <person name="Gautier V."/>
            <person name="Ament-Velasquez S.L."/>
            <person name="Kruys A."/>
            <person name="Hutchinson M.I."/>
            <person name="Powell A.J."/>
            <person name="Barry K."/>
            <person name="Miller A.N."/>
            <person name="Grigoriev I.V."/>
            <person name="Debuchy R."/>
            <person name="Gladieux P."/>
            <person name="Hiltunen Thoren M."/>
            <person name="Johannesson H."/>
        </authorList>
    </citation>
    <scope>NUCLEOTIDE SEQUENCE</scope>
    <source>
        <strain evidence="1">CBS 118394</strain>
    </source>
</reference>
<accession>A0AAE0LZS8</accession>
<dbReference type="EMBL" id="JAUEDM010000008">
    <property type="protein sequence ID" value="KAK3312919.1"/>
    <property type="molecule type" value="Genomic_DNA"/>
</dbReference>
<reference evidence="1" key="2">
    <citation type="submission" date="2023-06" db="EMBL/GenBank/DDBJ databases">
        <authorList>
            <consortium name="Lawrence Berkeley National Laboratory"/>
            <person name="Haridas S."/>
            <person name="Hensen N."/>
            <person name="Bonometti L."/>
            <person name="Westerberg I."/>
            <person name="Brannstrom I.O."/>
            <person name="Guillou S."/>
            <person name="Cros-Aarteil S."/>
            <person name="Calhoun S."/>
            <person name="Kuo A."/>
            <person name="Mondo S."/>
            <person name="Pangilinan J."/>
            <person name="Riley R."/>
            <person name="Labutti K."/>
            <person name="Andreopoulos B."/>
            <person name="Lipzen A."/>
            <person name="Chen C."/>
            <person name="Yanf M."/>
            <person name="Daum C."/>
            <person name="Ng V."/>
            <person name="Clum A."/>
            <person name="Steindorff A."/>
            <person name="Ohm R."/>
            <person name="Martin F."/>
            <person name="Silar P."/>
            <person name="Natvig D."/>
            <person name="Lalanne C."/>
            <person name="Gautier V."/>
            <person name="Ament-Velasquez S.L."/>
            <person name="Kruys A."/>
            <person name="Hutchinson M.I."/>
            <person name="Powell A.J."/>
            <person name="Barry K."/>
            <person name="Miller A.N."/>
            <person name="Grigoriev I.V."/>
            <person name="Debuchy R."/>
            <person name="Gladieux P."/>
            <person name="Thoren M.H."/>
            <person name="Johannesson H."/>
        </authorList>
    </citation>
    <scope>NUCLEOTIDE SEQUENCE</scope>
    <source>
        <strain evidence="1">CBS 118394</strain>
    </source>
</reference>
<dbReference type="AlphaFoldDB" id="A0AAE0LZS8"/>
<dbReference type="Proteomes" id="UP001283341">
    <property type="component" value="Unassembled WGS sequence"/>
</dbReference>
<name>A0AAE0LZS8_9PEZI</name>
<keyword evidence="2" id="KW-1185">Reference proteome</keyword>
<feature type="non-terminal residue" evidence="1">
    <location>
        <position position="1"/>
    </location>
</feature>
<sequence length="342" mass="37856">MKQQLVSLYETLIATIFPPLTGKSNDERGIRACTFFNTVIGSSTSHSHSPISPKPFLRKSARFNDGLPVSVVNFSNQEEVKGFVSASGGTTWERLKEERYVGNANDNGDDSDTMDLTEASSSGITPQLIESIVAGRGHHTHCHAYRWENSNGEWDRLCGSSLAPRHAGRWSAAIYTLGRAFKRWAANLPWNSLVPLPEQSEETAAKAATDPTCYTVRLAYMISEIQNNARQTNRAVRLAGKAIAELQETRSHFAASLRYLLYQLANTTTVVIKATVHETRNLMEHAALSSGGRSAVFCRRKIQFIGSALFTARRDLTGVMQIAAEQSALWKSNMTEPEFAIW</sequence>
<proteinExistence type="predicted"/>
<protein>
    <submittedName>
        <fullName evidence="1">Uncharacterized protein</fullName>
    </submittedName>
</protein>
<organism evidence="1 2">
    <name type="scientific">Apodospora peruviana</name>
    <dbReference type="NCBI Taxonomy" id="516989"/>
    <lineage>
        <taxon>Eukaryota</taxon>
        <taxon>Fungi</taxon>
        <taxon>Dikarya</taxon>
        <taxon>Ascomycota</taxon>
        <taxon>Pezizomycotina</taxon>
        <taxon>Sordariomycetes</taxon>
        <taxon>Sordariomycetidae</taxon>
        <taxon>Sordariales</taxon>
        <taxon>Lasiosphaeriaceae</taxon>
        <taxon>Apodospora</taxon>
    </lineage>
</organism>
<comment type="caution">
    <text evidence="1">The sequence shown here is derived from an EMBL/GenBank/DDBJ whole genome shotgun (WGS) entry which is preliminary data.</text>
</comment>